<organism evidence="3 4">
    <name type="scientific">Brevibacillus thermoruber</name>
    <dbReference type="NCBI Taxonomy" id="33942"/>
    <lineage>
        <taxon>Bacteria</taxon>
        <taxon>Bacillati</taxon>
        <taxon>Bacillota</taxon>
        <taxon>Bacilli</taxon>
        <taxon>Bacillales</taxon>
        <taxon>Paenibacillaceae</taxon>
        <taxon>Brevibacillus</taxon>
    </lineage>
</organism>
<dbReference type="Proteomes" id="UP001151071">
    <property type="component" value="Unassembled WGS sequence"/>
</dbReference>
<accession>A0A9X3TQZ9</accession>
<keyword evidence="4" id="KW-1185">Reference proteome</keyword>
<proteinExistence type="inferred from homology"/>
<sequence>MKPTGKSGISIITCTKRPGMMRNLFHNYLRQRGVNKELIVVLNNDVMSEALYKKYARSFPNVSVYKLPGRMSLGACLNFAANRARFPYLAKFDDDDYYSPRYAADTLRAFARSKAAVVGKRSFFMYFQGLRLLILRFPGNEHRRTRLLAGGTLAFRRSVWNRVRFANRSLGEDVTFLRSCRRRGFRIYSGSRFHYCAIRRKNVRSHTWKAGYRYLLSQPHKRIARTANFRKFVGG</sequence>
<dbReference type="GO" id="GO:0016758">
    <property type="term" value="F:hexosyltransferase activity"/>
    <property type="evidence" value="ECO:0007669"/>
    <property type="project" value="UniProtKB-ARBA"/>
</dbReference>
<protein>
    <submittedName>
        <fullName evidence="3">Glycosyltransferase</fullName>
        <ecNumber evidence="3">2.4.-.-</ecNumber>
    </submittedName>
</protein>
<dbReference type="InterPro" id="IPR029044">
    <property type="entry name" value="Nucleotide-diphossugar_trans"/>
</dbReference>
<dbReference type="AlphaFoldDB" id="A0A9X3TQZ9"/>
<evidence type="ECO:0000259" key="2">
    <source>
        <dbReference type="Pfam" id="PF00535"/>
    </source>
</evidence>
<reference evidence="3" key="1">
    <citation type="submission" date="2022-12" db="EMBL/GenBank/DDBJ databases">
        <title>Draft genome sequence of the thermophilic strain Brevibacillus thermoruber HT42, isolated from Los Humeros, Puebla, Mexico, with biotechnological potential.</title>
        <authorList>
            <person name="Lara Sanchez J."/>
            <person name="Solis Palacios R."/>
            <person name="Bustos Baena A.S."/>
            <person name="Ruz Baez A.E."/>
            <person name="Espinosa Luna G."/>
            <person name="Oliart Ros R.M."/>
        </authorList>
    </citation>
    <scope>NUCLEOTIDE SEQUENCE</scope>
    <source>
        <strain evidence="3">HT42</strain>
    </source>
</reference>
<evidence type="ECO:0000256" key="1">
    <source>
        <dbReference type="ARBA" id="ARBA00006739"/>
    </source>
</evidence>
<dbReference type="CDD" id="cd00761">
    <property type="entry name" value="Glyco_tranf_GTA_type"/>
    <property type="match status" value="1"/>
</dbReference>
<keyword evidence="3" id="KW-0328">Glycosyltransferase</keyword>
<dbReference type="SUPFAM" id="SSF53448">
    <property type="entry name" value="Nucleotide-diphospho-sugar transferases"/>
    <property type="match status" value="1"/>
</dbReference>
<gene>
    <name evidence="3" type="ORF">O3V59_12525</name>
</gene>
<dbReference type="EC" id="2.4.-.-" evidence="3"/>
<dbReference type="InterPro" id="IPR001173">
    <property type="entry name" value="Glyco_trans_2-like"/>
</dbReference>
<dbReference type="RefSeq" id="WP_051188128.1">
    <property type="nucleotide sequence ID" value="NZ_JAPYYP010000014.1"/>
</dbReference>
<evidence type="ECO:0000313" key="4">
    <source>
        <dbReference type="Proteomes" id="UP001151071"/>
    </source>
</evidence>
<dbReference type="PANTHER" id="PTHR22916:SF3">
    <property type="entry name" value="UDP-GLCNAC:BETAGAL BETA-1,3-N-ACETYLGLUCOSAMINYLTRANSFERASE-LIKE PROTEIN 1"/>
    <property type="match status" value="1"/>
</dbReference>
<dbReference type="PANTHER" id="PTHR22916">
    <property type="entry name" value="GLYCOSYLTRANSFERASE"/>
    <property type="match status" value="1"/>
</dbReference>
<dbReference type="Gene3D" id="3.90.550.10">
    <property type="entry name" value="Spore Coat Polysaccharide Biosynthesis Protein SpsA, Chain A"/>
    <property type="match status" value="1"/>
</dbReference>
<dbReference type="EMBL" id="JAPYYP010000014">
    <property type="protein sequence ID" value="MDA5109192.1"/>
    <property type="molecule type" value="Genomic_DNA"/>
</dbReference>
<dbReference type="Pfam" id="PF00535">
    <property type="entry name" value="Glycos_transf_2"/>
    <property type="match status" value="1"/>
</dbReference>
<comment type="similarity">
    <text evidence="1">Belongs to the glycosyltransferase 2 family.</text>
</comment>
<name>A0A9X3TQZ9_9BACL</name>
<comment type="caution">
    <text evidence="3">The sequence shown here is derived from an EMBL/GenBank/DDBJ whole genome shotgun (WGS) entry which is preliminary data.</text>
</comment>
<evidence type="ECO:0000313" key="3">
    <source>
        <dbReference type="EMBL" id="MDA5109192.1"/>
    </source>
</evidence>
<feature type="domain" description="Glycosyltransferase 2-like" evidence="2">
    <location>
        <begin position="11"/>
        <end position="128"/>
    </location>
</feature>
<keyword evidence="3" id="KW-0808">Transferase</keyword>